<sequence>MRKPDRGDAEDIFNIFSDDYTMELIRAPKLTSKKEAINFIDSLHEFFKRKERIDLVILDEEEEKIIGLLAIHNISFIDLRVELGFILSKEYRGKGIMKYILEWIIELLFQKYNIYKVSLLVNIENESCINLCKKLNLKNEARLIGYFYNRITKEHEDVFVFTKFNKNCLDKMIK</sequence>
<name>A0ACB5R6R9_9CLOT</name>
<protein>
    <submittedName>
        <fullName evidence="1">Uncharacterized protein</fullName>
    </submittedName>
</protein>
<evidence type="ECO:0000313" key="2">
    <source>
        <dbReference type="Proteomes" id="UP001058074"/>
    </source>
</evidence>
<organism evidence="1 2">
    <name type="scientific">Inconstantimicrobium mannanitabidum</name>
    <dbReference type="NCBI Taxonomy" id="1604901"/>
    <lineage>
        <taxon>Bacteria</taxon>
        <taxon>Bacillati</taxon>
        <taxon>Bacillota</taxon>
        <taxon>Clostridia</taxon>
        <taxon>Eubacteriales</taxon>
        <taxon>Clostridiaceae</taxon>
        <taxon>Inconstantimicrobium</taxon>
    </lineage>
</organism>
<dbReference type="Proteomes" id="UP001058074">
    <property type="component" value="Unassembled WGS sequence"/>
</dbReference>
<accession>A0ACB5R6R9</accession>
<keyword evidence="2" id="KW-1185">Reference proteome</keyword>
<comment type="caution">
    <text evidence="1">The sequence shown here is derived from an EMBL/GenBank/DDBJ whole genome shotgun (WGS) entry which is preliminary data.</text>
</comment>
<gene>
    <name evidence="1" type="ORF">rsdtw13_01600</name>
</gene>
<proteinExistence type="predicted"/>
<evidence type="ECO:0000313" key="1">
    <source>
        <dbReference type="EMBL" id="GKX64902.1"/>
    </source>
</evidence>
<dbReference type="EMBL" id="BROD01000001">
    <property type="protein sequence ID" value="GKX64902.1"/>
    <property type="molecule type" value="Genomic_DNA"/>
</dbReference>
<reference evidence="1" key="1">
    <citation type="journal article" date="2025" name="Int. J. Syst. Evol. Microbiol.">
        <title>Inconstantimicrobium mannanitabidum sp. nov., a novel member of the family Clostridiaceae isolated from anoxic soil under the treatment of reductive soil disinfestation.</title>
        <authorList>
            <person name="Ueki A."/>
            <person name="Tonouchi A."/>
            <person name="Honma S."/>
            <person name="Kaku N."/>
            <person name="Ueki K."/>
        </authorList>
    </citation>
    <scope>NUCLEOTIDE SEQUENCE</scope>
    <source>
        <strain evidence="1">TW13</strain>
    </source>
</reference>